<feature type="compositionally biased region" description="Polar residues" evidence="1">
    <location>
        <begin position="24"/>
        <end position="33"/>
    </location>
</feature>
<name>A0A3N4KHN9_9PEZI</name>
<reference evidence="2 3" key="1">
    <citation type="journal article" date="2018" name="Nat. Ecol. Evol.">
        <title>Pezizomycetes genomes reveal the molecular basis of ectomycorrhizal truffle lifestyle.</title>
        <authorList>
            <person name="Murat C."/>
            <person name="Payen T."/>
            <person name="Noel B."/>
            <person name="Kuo A."/>
            <person name="Morin E."/>
            <person name="Chen J."/>
            <person name="Kohler A."/>
            <person name="Krizsan K."/>
            <person name="Balestrini R."/>
            <person name="Da Silva C."/>
            <person name="Montanini B."/>
            <person name="Hainaut M."/>
            <person name="Levati E."/>
            <person name="Barry K.W."/>
            <person name="Belfiori B."/>
            <person name="Cichocki N."/>
            <person name="Clum A."/>
            <person name="Dockter R.B."/>
            <person name="Fauchery L."/>
            <person name="Guy J."/>
            <person name="Iotti M."/>
            <person name="Le Tacon F."/>
            <person name="Lindquist E.A."/>
            <person name="Lipzen A."/>
            <person name="Malagnac F."/>
            <person name="Mello A."/>
            <person name="Molinier V."/>
            <person name="Miyauchi S."/>
            <person name="Poulain J."/>
            <person name="Riccioni C."/>
            <person name="Rubini A."/>
            <person name="Sitrit Y."/>
            <person name="Splivallo R."/>
            <person name="Traeger S."/>
            <person name="Wang M."/>
            <person name="Zifcakova L."/>
            <person name="Wipf D."/>
            <person name="Zambonelli A."/>
            <person name="Paolocci F."/>
            <person name="Nowrousian M."/>
            <person name="Ottonello S."/>
            <person name="Baldrian P."/>
            <person name="Spatafora J.W."/>
            <person name="Henrissat B."/>
            <person name="Nagy L.G."/>
            <person name="Aury J.M."/>
            <person name="Wincker P."/>
            <person name="Grigoriev I.V."/>
            <person name="Bonfante P."/>
            <person name="Martin F.M."/>
        </authorList>
    </citation>
    <scope>NUCLEOTIDE SEQUENCE [LARGE SCALE GENOMIC DNA]</scope>
    <source>
        <strain evidence="2 3">120613-1</strain>
    </source>
</reference>
<feature type="region of interest" description="Disordered" evidence="1">
    <location>
        <begin position="1"/>
        <end position="33"/>
    </location>
</feature>
<evidence type="ECO:0000256" key="1">
    <source>
        <dbReference type="SAM" id="MobiDB-lite"/>
    </source>
</evidence>
<accession>A0A3N4KHN9</accession>
<evidence type="ECO:0000313" key="3">
    <source>
        <dbReference type="Proteomes" id="UP000276215"/>
    </source>
</evidence>
<dbReference type="OrthoDB" id="5400080at2759"/>
<feature type="compositionally biased region" description="Low complexity" evidence="1">
    <location>
        <begin position="75"/>
        <end position="89"/>
    </location>
</feature>
<feature type="region of interest" description="Disordered" evidence="1">
    <location>
        <begin position="65"/>
        <end position="89"/>
    </location>
</feature>
<keyword evidence="3" id="KW-1185">Reference proteome</keyword>
<organism evidence="2 3">
    <name type="scientific">Choiromyces venosus 120613-1</name>
    <dbReference type="NCBI Taxonomy" id="1336337"/>
    <lineage>
        <taxon>Eukaryota</taxon>
        <taxon>Fungi</taxon>
        <taxon>Dikarya</taxon>
        <taxon>Ascomycota</taxon>
        <taxon>Pezizomycotina</taxon>
        <taxon>Pezizomycetes</taxon>
        <taxon>Pezizales</taxon>
        <taxon>Tuberaceae</taxon>
        <taxon>Choiromyces</taxon>
    </lineage>
</organism>
<dbReference type="AlphaFoldDB" id="A0A3N4KHN9"/>
<gene>
    <name evidence="2" type="ORF">L873DRAFT_1839927</name>
</gene>
<evidence type="ECO:0008006" key="4">
    <source>
        <dbReference type="Google" id="ProtNLM"/>
    </source>
</evidence>
<dbReference type="Proteomes" id="UP000276215">
    <property type="component" value="Unassembled WGS sequence"/>
</dbReference>
<feature type="region of interest" description="Disordered" evidence="1">
    <location>
        <begin position="279"/>
        <end position="301"/>
    </location>
</feature>
<feature type="compositionally biased region" description="Polar residues" evidence="1">
    <location>
        <begin position="1"/>
        <end position="17"/>
    </location>
</feature>
<dbReference type="EMBL" id="ML120353">
    <property type="protein sequence ID" value="RPB05385.1"/>
    <property type="molecule type" value="Genomic_DNA"/>
</dbReference>
<sequence>MSSPPASENMAPPSTSGRGRRNSNDSQLSQLSKASKESWLKLIHPTLRHAGNPMEHFINEGGQRLDSLVMPNGPPELRSSHPPSSSYSDLSIAEAEYGSSTIYRSDSTRRHEGSICTSYSMPTLDSSSLTALSSPTPSTFYNDQMYELQEDSSGLLYTLQPIGSPIRTERRPDGTHPCLFFFNRCYEAFDKEETWVPHVDSHFASQGIQPPSVCKCTICGKSFAEDEHLPANWQKFLKHAFDEHYVKGGLKKEISPDPDFIKHCRDQNMISVFTCTRLESQQPASSEDDQTPRSRRHLQSGADIAQVLYPSNWDQLEAQPRTVARTIEVHRRGRARGGRS</sequence>
<evidence type="ECO:0000313" key="2">
    <source>
        <dbReference type="EMBL" id="RPB05385.1"/>
    </source>
</evidence>
<protein>
    <recommendedName>
        <fullName evidence="4">C2H2-type domain-containing protein</fullName>
    </recommendedName>
</protein>
<dbReference type="STRING" id="1336337.A0A3N4KHN9"/>
<proteinExistence type="predicted"/>